<organism evidence="1 2">
    <name type="scientific">Diversispora eburnea</name>
    <dbReference type="NCBI Taxonomy" id="1213867"/>
    <lineage>
        <taxon>Eukaryota</taxon>
        <taxon>Fungi</taxon>
        <taxon>Fungi incertae sedis</taxon>
        <taxon>Mucoromycota</taxon>
        <taxon>Glomeromycotina</taxon>
        <taxon>Glomeromycetes</taxon>
        <taxon>Diversisporales</taxon>
        <taxon>Diversisporaceae</taxon>
        <taxon>Diversispora</taxon>
    </lineage>
</organism>
<comment type="caution">
    <text evidence="1">The sequence shown here is derived from an EMBL/GenBank/DDBJ whole genome shotgun (WGS) entry which is preliminary data.</text>
</comment>
<accession>A0A9N9BEU9</accession>
<keyword evidence="2" id="KW-1185">Reference proteome</keyword>
<name>A0A9N9BEU9_9GLOM</name>
<proteinExistence type="predicted"/>
<reference evidence="1" key="1">
    <citation type="submission" date="2021-06" db="EMBL/GenBank/DDBJ databases">
        <authorList>
            <person name="Kallberg Y."/>
            <person name="Tangrot J."/>
            <person name="Rosling A."/>
        </authorList>
    </citation>
    <scope>NUCLEOTIDE SEQUENCE</scope>
    <source>
        <strain evidence="1">AZ414A</strain>
    </source>
</reference>
<dbReference type="AlphaFoldDB" id="A0A9N9BEU9"/>
<evidence type="ECO:0000313" key="1">
    <source>
        <dbReference type="EMBL" id="CAG8563396.1"/>
    </source>
</evidence>
<gene>
    <name evidence="1" type="ORF">DEBURN_LOCUS7703</name>
</gene>
<protein>
    <submittedName>
        <fullName evidence="1">11658_t:CDS:1</fullName>
    </submittedName>
</protein>
<evidence type="ECO:0000313" key="2">
    <source>
        <dbReference type="Proteomes" id="UP000789706"/>
    </source>
</evidence>
<sequence length="48" mass="5589">MRQLKIADENQKKNTSKSQKQELFELFELFSDSKIKSGKSLDPNFIKA</sequence>
<dbReference type="Proteomes" id="UP000789706">
    <property type="component" value="Unassembled WGS sequence"/>
</dbReference>
<dbReference type="EMBL" id="CAJVPK010000979">
    <property type="protein sequence ID" value="CAG8563396.1"/>
    <property type="molecule type" value="Genomic_DNA"/>
</dbReference>